<proteinExistence type="predicted"/>
<dbReference type="EMBL" id="CABEEZ010000047">
    <property type="protein sequence ID" value="VTR26803.1"/>
    <property type="molecule type" value="Genomic_DNA"/>
</dbReference>
<name>A0A4U9U3F3_SERFO</name>
<gene>
    <name evidence="1" type="ORF">NCTC12965_02421</name>
</gene>
<reference evidence="1" key="1">
    <citation type="submission" date="2019-05" db="EMBL/GenBank/DDBJ databases">
        <authorList>
            <consortium name="Pathogen Informatics"/>
        </authorList>
    </citation>
    <scope>NUCLEOTIDE SEQUENCE [LARGE SCALE GENOMIC DNA]</scope>
    <source>
        <strain evidence="1">NCTC12965</strain>
    </source>
</reference>
<protein>
    <submittedName>
        <fullName evidence="1">Uncharacterized protein</fullName>
    </submittedName>
</protein>
<organism evidence="1">
    <name type="scientific">Serratia fonticola</name>
    <dbReference type="NCBI Taxonomy" id="47917"/>
    <lineage>
        <taxon>Bacteria</taxon>
        <taxon>Pseudomonadati</taxon>
        <taxon>Pseudomonadota</taxon>
        <taxon>Gammaproteobacteria</taxon>
        <taxon>Enterobacterales</taxon>
        <taxon>Yersiniaceae</taxon>
        <taxon>Serratia</taxon>
    </lineage>
</organism>
<evidence type="ECO:0000313" key="1">
    <source>
        <dbReference type="EMBL" id="VTR26803.1"/>
    </source>
</evidence>
<sequence>MITHIGGLDAVPETIINLPSIPGGKKLIYNFATMPLTAIADFPRTRENRPFYARLAELVAESHGVWNEQAERFLLQHFGVETGV</sequence>
<accession>A0A4U9U3F3</accession>
<dbReference type="AlphaFoldDB" id="A0A4U9U3F3"/>